<evidence type="ECO:0000313" key="3">
    <source>
        <dbReference type="Proteomes" id="UP001652445"/>
    </source>
</evidence>
<name>A0ABT2UK92_9BACL</name>
<evidence type="ECO:0000313" key="2">
    <source>
        <dbReference type="EMBL" id="MCU6795023.1"/>
    </source>
</evidence>
<feature type="transmembrane region" description="Helical" evidence="1">
    <location>
        <begin position="98"/>
        <end position="116"/>
    </location>
</feature>
<keyword evidence="1" id="KW-0472">Membrane</keyword>
<organism evidence="2 3">
    <name type="scientific">Paenibacillus baimaensis</name>
    <dbReference type="NCBI Taxonomy" id="2982185"/>
    <lineage>
        <taxon>Bacteria</taxon>
        <taxon>Bacillati</taxon>
        <taxon>Bacillota</taxon>
        <taxon>Bacilli</taxon>
        <taxon>Bacillales</taxon>
        <taxon>Paenibacillaceae</taxon>
        <taxon>Paenibacillus</taxon>
    </lineage>
</organism>
<comment type="caution">
    <text evidence="2">The sequence shown here is derived from an EMBL/GenBank/DDBJ whole genome shotgun (WGS) entry which is preliminary data.</text>
</comment>
<keyword evidence="1" id="KW-0812">Transmembrane</keyword>
<dbReference type="RefSeq" id="WP_262686077.1">
    <property type="nucleotide sequence ID" value="NZ_JAOQIO010000089.1"/>
</dbReference>
<sequence length="233" mass="26335">MVISVWYNKENKMEGIDSMFSRNRLIAAVSLIILTLVLSWTYPDAIPLGEQWFTAAGLPTWSNGHSGINYFSILLLLIAFTGLFLLRSSLYKHPRKIVLAAIIALLWLPANLVIGYQTMFAKGIYALEYDKQGSSCSYKREEQWLNGSCTLTFINHGQSVDFSVMIRKEPFPNNAFLEQLDVLGDQTLHMATHHKSSITVTFKKWAEDVETPFSGSMSGFDITVKNEASQRRL</sequence>
<evidence type="ECO:0000256" key="1">
    <source>
        <dbReference type="SAM" id="Phobius"/>
    </source>
</evidence>
<gene>
    <name evidence="2" type="ORF">OB236_23225</name>
</gene>
<proteinExistence type="predicted"/>
<reference evidence="2 3" key="1">
    <citation type="submission" date="2022-09" db="EMBL/GenBank/DDBJ databases">
        <authorList>
            <person name="Han X.L."/>
            <person name="Wang Q."/>
            <person name="Lu T."/>
        </authorList>
    </citation>
    <scope>NUCLEOTIDE SEQUENCE [LARGE SCALE GENOMIC DNA]</scope>
    <source>
        <strain evidence="2 3">WQ 127069</strain>
    </source>
</reference>
<accession>A0ABT2UK92</accession>
<dbReference type="EMBL" id="JAOQIO010000089">
    <property type="protein sequence ID" value="MCU6795023.1"/>
    <property type="molecule type" value="Genomic_DNA"/>
</dbReference>
<keyword evidence="1" id="KW-1133">Transmembrane helix</keyword>
<keyword evidence="3" id="KW-1185">Reference proteome</keyword>
<feature type="transmembrane region" description="Helical" evidence="1">
    <location>
        <begin position="67"/>
        <end position="86"/>
    </location>
</feature>
<dbReference type="Proteomes" id="UP001652445">
    <property type="component" value="Unassembled WGS sequence"/>
</dbReference>
<protein>
    <submittedName>
        <fullName evidence="2">Uncharacterized protein</fullName>
    </submittedName>
</protein>